<protein>
    <submittedName>
        <fullName evidence="8">LRAT domain-containing protein</fullName>
    </submittedName>
</protein>
<organism evidence="7 8">
    <name type="scientific">Mesorhabditis belari</name>
    <dbReference type="NCBI Taxonomy" id="2138241"/>
    <lineage>
        <taxon>Eukaryota</taxon>
        <taxon>Metazoa</taxon>
        <taxon>Ecdysozoa</taxon>
        <taxon>Nematoda</taxon>
        <taxon>Chromadorea</taxon>
        <taxon>Rhabditida</taxon>
        <taxon>Rhabditina</taxon>
        <taxon>Rhabditomorpha</taxon>
        <taxon>Rhabditoidea</taxon>
        <taxon>Rhabditidae</taxon>
        <taxon>Mesorhabditinae</taxon>
        <taxon>Mesorhabditis</taxon>
    </lineage>
</organism>
<dbReference type="GO" id="GO:0070292">
    <property type="term" value="P:N-acylphosphatidylethanolamine metabolic process"/>
    <property type="evidence" value="ECO:0007669"/>
    <property type="project" value="TreeGrafter"/>
</dbReference>
<dbReference type="WBParaSite" id="MBELARI_LOCUS4963.1">
    <property type="protein sequence ID" value="MBELARI_LOCUS4963.1"/>
    <property type="gene ID" value="MBELARI_LOCUS4963"/>
</dbReference>
<evidence type="ECO:0000256" key="4">
    <source>
        <dbReference type="ARBA" id="ARBA00023098"/>
    </source>
</evidence>
<dbReference type="PROSITE" id="PS51934">
    <property type="entry name" value="LRAT"/>
    <property type="match status" value="1"/>
</dbReference>
<sequence length="220" mass="25111">MGQMESTQRNGSDENDEYNAEEVTGIFVSAEPTERPQGEKIDCFILSKFMSARELRESGLLRVGDMIVFNRGIYSHYGVYVGKLNGEAMVIHFAGDPEDLASLQNTEIALETLESVSKGKPCRIHNCWDDKNNRYSAKEIVKRAKSKLGPAAYHLLDYNCEHFAMWCRYGIEHSAQVHNVLTVIACSHKHHCFGKRYLWKEECLNARRQRLGLLSFVYAL</sequence>
<dbReference type="GO" id="GO:0005737">
    <property type="term" value="C:cytoplasm"/>
    <property type="evidence" value="ECO:0007669"/>
    <property type="project" value="TreeGrafter"/>
</dbReference>
<keyword evidence="4" id="KW-0443">Lipid metabolism</keyword>
<dbReference type="InterPro" id="IPR051496">
    <property type="entry name" value="H-rev107_PLA/AT"/>
</dbReference>
<evidence type="ECO:0000256" key="5">
    <source>
        <dbReference type="SAM" id="MobiDB-lite"/>
    </source>
</evidence>
<feature type="region of interest" description="Disordered" evidence="5">
    <location>
        <begin position="1"/>
        <end position="20"/>
    </location>
</feature>
<keyword evidence="2" id="KW-0808">Transferase</keyword>
<dbReference type="Proteomes" id="UP000887575">
    <property type="component" value="Unassembled WGS sequence"/>
</dbReference>
<proteinExistence type="inferred from homology"/>
<comment type="similarity">
    <text evidence="1">Belongs to the H-rev107 family.</text>
</comment>
<accession>A0AAF3FDL3</accession>
<dbReference type="AlphaFoldDB" id="A0AAF3FDL3"/>
<evidence type="ECO:0000313" key="8">
    <source>
        <dbReference type="WBParaSite" id="MBELARI_LOCUS4963.1"/>
    </source>
</evidence>
<keyword evidence="7" id="KW-1185">Reference proteome</keyword>
<feature type="compositionally biased region" description="Polar residues" evidence="5">
    <location>
        <begin position="1"/>
        <end position="10"/>
    </location>
</feature>
<evidence type="ECO:0000256" key="2">
    <source>
        <dbReference type="ARBA" id="ARBA00022679"/>
    </source>
</evidence>
<dbReference type="GO" id="GO:0004623">
    <property type="term" value="F:phospholipase A2 activity"/>
    <property type="evidence" value="ECO:0007669"/>
    <property type="project" value="TreeGrafter"/>
</dbReference>
<dbReference type="PANTHER" id="PTHR13943:SF77">
    <property type="entry name" value="LRAT DOMAIN-CONTAINING PROTEIN"/>
    <property type="match status" value="1"/>
</dbReference>
<evidence type="ECO:0000259" key="6">
    <source>
        <dbReference type="PROSITE" id="PS51934"/>
    </source>
</evidence>
<dbReference type="GO" id="GO:0008970">
    <property type="term" value="F:phospholipase A1 activity"/>
    <property type="evidence" value="ECO:0007669"/>
    <property type="project" value="TreeGrafter"/>
</dbReference>
<reference evidence="8" key="1">
    <citation type="submission" date="2024-02" db="UniProtKB">
        <authorList>
            <consortium name="WormBaseParasite"/>
        </authorList>
    </citation>
    <scope>IDENTIFICATION</scope>
</reference>
<keyword evidence="3" id="KW-0378">Hydrolase</keyword>
<dbReference type="InterPro" id="IPR007053">
    <property type="entry name" value="LRAT_dom"/>
</dbReference>
<evidence type="ECO:0000313" key="7">
    <source>
        <dbReference type="Proteomes" id="UP000887575"/>
    </source>
</evidence>
<evidence type="ECO:0000256" key="1">
    <source>
        <dbReference type="ARBA" id="ARBA00007824"/>
    </source>
</evidence>
<dbReference type="PANTHER" id="PTHR13943">
    <property type="entry name" value="HRAS-LIKE SUPPRESSOR - RELATED"/>
    <property type="match status" value="1"/>
</dbReference>
<dbReference type="Gene3D" id="3.90.1720.10">
    <property type="entry name" value="endopeptidase domain like (from Nostoc punctiforme)"/>
    <property type="match status" value="1"/>
</dbReference>
<feature type="domain" description="LRAT" evidence="6">
    <location>
        <begin position="66"/>
        <end position="176"/>
    </location>
</feature>
<name>A0AAF3FDL3_9BILA</name>
<dbReference type="Pfam" id="PF04970">
    <property type="entry name" value="LRAT"/>
    <property type="match status" value="1"/>
</dbReference>
<dbReference type="GO" id="GO:0016410">
    <property type="term" value="F:N-acyltransferase activity"/>
    <property type="evidence" value="ECO:0007669"/>
    <property type="project" value="TreeGrafter"/>
</dbReference>
<evidence type="ECO:0000256" key="3">
    <source>
        <dbReference type="ARBA" id="ARBA00022801"/>
    </source>
</evidence>